<dbReference type="GO" id="GO:0019722">
    <property type="term" value="P:calcium-mediated signaling"/>
    <property type="evidence" value="ECO:0007669"/>
    <property type="project" value="InterPro"/>
</dbReference>
<dbReference type="Gene3D" id="3.30.70.330">
    <property type="match status" value="1"/>
</dbReference>
<protein>
    <submittedName>
        <fullName evidence="5">Calcipressin</fullName>
    </submittedName>
</protein>
<proteinExistence type="inferred from homology"/>
<dbReference type="InterPro" id="IPR006931">
    <property type="entry name" value="Calcipressin"/>
</dbReference>
<dbReference type="PANTHER" id="PTHR10300">
    <property type="entry name" value="CALCIPRESSIN"/>
    <property type="match status" value="1"/>
</dbReference>
<feature type="region of interest" description="Disordered" evidence="2">
    <location>
        <begin position="164"/>
        <end position="189"/>
    </location>
</feature>
<evidence type="ECO:0000313" key="3">
    <source>
        <dbReference type="EMBL" id="VDO48465.1"/>
    </source>
</evidence>
<dbReference type="GO" id="GO:0003676">
    <property type="term" value="F:nucleic acid binding"/>
    <property type="evidence" value="ECO:0007669"/>
    <property type="project" value="InterPro"/>
</dbReference>
<reference evidence="5" key="1">
    <citation type="submission" date="2016-06" db="UniProtKB">
        <authorList>
            <consortium name="WormBaseParasite"/>
        </authorList>
    </citation>
    <scope>IDENTIFICATION</scope>
</reference>
<reference evidence="3 4" key="2">
    <citation type="submission" date="2018-11" db="EMBL/GenBank/DDBJ databases">
        <authorList>
            <consortium name="Pathogen Informatics"/>
        </authorList>
    </citation>
    <scope>NUCLEOTIDE SEQUENCE [LARGE SCALE GENOMIC DNA]</scope>
</reference>
<dbReference type="GO" id="GO:0008597">
    <property type="term" value="F:calcium-dependent protein serine/threonine phosphatase regulator activity"/>
    <property type="evidence" value="ECO:0007669"/>
    <property type="project" value="TreeGrafter"/>
</dbReference>
<gene>
    <name evidence="3" type="ORF">OFLC_LOCUS6922</name>
</gene>
<keyword evidence="4" id="KW-1185">Reference proteome</keyword>
<dbReference type="InterPro" id="IPR035979">
    <property type="entry name" value="RBD_domain_sf"/>
</dbReference>
<sequence length="200" mass="22602">NICEHIREIVGKAFSQLTQVFRCKVFSVEQEKKNFSDLFTQIESSCHFDFLRSFRRVRIIFEKPESATAAKLLTQHLSFNGTILKSFFAQRIRLRDASDDGLLKLPPLEKQFLISPPASPPVGWEQSREMAPVVCNFDLMAKLASLTLYEGDEDKPKIVIHPANEGNNLTPAQSTMPKTPRPPTTPRPITDEVMIASETV</sequence>
<evidence type="ECO:0000313" key="5">
    <source>
        <dbReference type="WBParaSite" id="OFLC_0000691901-mRNA-1"/>
    </source>
</evidence>
<dbReference type="STRING" id="387005.A0A183HHF8"/>
<feature type="compositionally biased region" description="Polar residues" evidence="2">
    <location>
        <begin position="165"/>
        <end position="174"/>
    </location>
</feature>
<organism evidence="5">
    <name type="scientific">Onchocerca flexuosa</name>
    <dbReference type="NCBI Taxonomy" id="387005"/>
    <lineage>
        <taxon>Eukaryota</taxon>
        <taxon>Metazoa</taxon>
        <taxon>Ecdysozoa</taxon>
        <taxon>Nematoda</taxon>
        <taxon>Chromadorea</taxon>
        <taxon>Rhabditida</taxon>
        <taxon>Spirurina</taxon>
        <taxon>Spiruromorpha</taxon>
        <taxon>Filarioidea</taxon>
        <taxon>Onchocercidae</taxon>
        <taxon>Onchocerca</taxon>
    </lineage>
</organism>
<evidence type="ECO:0000313" key="4">
    <source>
        <dbReference type="Proteomes" id="UP000267606"/>
    </source>
</evidence>
<dbReference type="Pfam" id="PF04847">
    <property type="entry name" value="Calcipressin"/>
    <property type="match status" value="1"/>
</dbReference>
<accession>A0A183HHF8</accession>
<dbReference type="Proteomes" id="UP000267606">
    <property type="component" value="Unassembled WGS sequence"/>
</dbReference>
<name>A0A183HHF8_9BILA</name>
<evidence type="ECO:0000256" key="2">
    <source>
        <dbReference type="SAM" id="MobiDB-lite"/>
    </source>
</evidence>
<dbReference type="PANTHER" id="PTHR10300:SF14">
    <property type="entry name" value="PROTEIN SARAH"/>
    <property type="match status" value="1"/>
</dbReference>
<comment type="similarity">
    <text evidence="1">Belongs to the RCAN family.</text>
</comment>
<dbReference type="GO" id="GO:0005737">
    <property type="term" value="C:cytoplasm"/>
    <property type="evidence" value="ECO:0007669"/>
    <property type="project" value="TreeGrafter"/>
</dbReference>
<dbReference type="AlphaFoldDB" id="A0A183HHF8"/>
<dbReference type="GO" id="GO:0005634">
    <property type="term" value="C:nucleus"/>
    <property type="evidence" value="ECO:0007669"/>
    <property type="project" value="TreeGrafter"/>
</dbReference>
<evidence type="ECO:0000256" key="1">
    <source>
        <dbReference type="ARBA" id="ARBA00008209"/>
    </source>
</evidence>
<dbReference type="InterPro" id="IPR012677">
    <property type="entry name" value="Nucleotide-bd_a/b_plait_sf"/>
</dbReference>
<dbReference type="WBParaSite" id="OFLC_0000691901-mRNA-1">
    <property type="protein sequence ID" value="OFLC_0000691901-mRNA-1"/>
    <property type="gene ID" value="OFLC_0000691901"/>
</dbReference>
<dbReference type="EMBL" id="UZAJ01006886">
    <property type="protein sequence ID" value="VDO48465.1"/>
    <property type="molecule type" value="Genomic_DNA"/>
</dbReference>
<dbReference type="SUPFAM" id="SSF54928">
    <property type="entry name" value="RNA-binding domain, RBD"/>
    <property type="match status" value="1"/>
</dbReference>